<keyword evidence="3" id="KW-0804">Transcription</keyword>
<dbReference type="GO" id="GO:0045892">
    <property type="term" value="P:negative regulation of DNA-templated transcription"/>
    <property type="evidence" value="ECO:0007669"/>
    <property type="project" value="InterPro"/>
</dbReference>
<dbReference type="Gene3D" id="1.10.357.10">
    <property type="entry name" value="Tetracycline Repressor, domain 2"/>
    <property type="match status" value="1"/>
</dbReference>
<dbReference type="EMBL" id="LOCL01000084">
    <property type="protein sequence ID" value="KUF12925.1"/>
    <property type="molecule type" value="Genomic_DNA"/>
</dbReference>
<dbReference type="Pfam" id="PF00440">
    <property type="entry name" value="TetR_N"/>
    <property type="match status" value="1"/>
</dbReference>
<feature type="compositionally biased region" description="Low complexity" evidence="5">
    <location>
        <begin position="192"/>
        <end position="204"/>
    </location>
</feature>
<dbReference type="GO" id="GO:0003700">
    <property type="term" value="F:DNA-binding transcription factor activity"/>
    <property type="evidence" value="ECO:0007669"/>
    <property type="project" value="TreeGrafter"/>
</dbReference>
<organism evidence="7 8">
    <name type="scientific">Streptomyces silvensis</name>
    <dbReference type="NCBI Taxonomy" id="1765722"/>
    <lineage>
        <taxon>Bacteria</taxon>
        <taxon>Bacillati</taxon>
        <taxon>Actinomycetota</taxon>
        <taxon>Actinomycetes</taxon>
        <taxon>Kitasatosporales</taxon>
        <taxon>Streptomycetaceae</taxon>
        <taxon>Streptomyces</taxon>
    </lineage>
</organism>
<evidence type="ECO:0000256" key="5">
    <source>
        <dbReference type="SAM" id="MobiDB-lite"/>
    </source>
</evidence>
<dbReference type="Gene3D" id="1.10.10.60">
    <property type="entry name" value="Homeodomain-like"/>
    <property type="match status" value="1"/>
</dbReference>
<proteinExistence type="predicted"/>
<dbReference type="Proteomes" id="UP000054804">
    <property type="component" value="Unassembled WGS sequence"/>
</dbReference>
<keyword evidence="2 4" id="KW-0238">DNA-binding</keyword>
<accession>A0A0W7WQR3</accession>
<evidence type="ECO:0000313" key="8">
    <source>
        <dbReference type="Proteomes" id="UP000054804"/>
    </source>
</evidence>
<gene>
    <name evidence="7" type="ORF">AT728_37825</name>
</gene>
<evidence type="ECO:0000313" key="7">
    <source>
        <dbReference type="EMBL" id="KUF12925.1"/>
    </source>
</evidence>
<evidence type="ECO:0000259" key="6">
    <source>
        <dbReference type="PROSITE" id="PS50977"/>
    </source>
</evidence>
<keyword evidence="8" id="KW-1185">Reference proteome</keyword>
<evidence type="ECO:0000256" key="1">
    <source>
        <dbReference type="ARBA" id="ARBA00023015"/>
    </source>
</evidence>
<dbReference type="SUPFAM" id="SSF46689">
    <property type="entry name" value="Homeodomain-like"/>
    <property type="match status" value="1"/>
</dbReference>
<evidence type="ECO:0000256" key="2">
    <source>
        <dbReference type="ARBA" id="ARBA00023125"/>
    </source>
</evidence>
<dbReference type="STRING" id="1765722.AT728_37825"/>
<dbReference type="Pfam" id="PF02909">
    <property type="entry name" value="TetR_C_1"/>
    <property type="match status" value="1"/>
</dbReference>
<dbReference type="InterPro" id="IPR050109">
    <property type="entry name" value="HTH-type_TetR-like_transc_reg"/>
</dbReference>
<dbReference type="PROSITE" id="PS50977">
    <property type="entry name" value="HTH_TETR_2"/>
    <property type="match status" value="1"/>
</dbReference>
<dbReference type="SUPFAM" id="SSF48498">
    <property type="entry name" value="Tetracyclin repressor-like, C-terminal domain"/>
    <property type="match status" value="1"/>
</dbReference>
<evidence type="ECO:0000256" key="4">
    <source>
        <dbReference type="PROSITE-ProRule" id="PRU00335"/>
    </source>
</evidence>
<sequence length="290" mass="31307">MSLVTDPLPASPPVPTFTPQERALALLWGGDTRGSRGPARGLTRERIVEAAIDVVERDGPAAMSLRRVAAQLGVGVASLYTYVPGRAELEALMLDAVAVGPTLPHEWPGDWRAKLTALAHDDWRQIRRHPWVLELGAAEQVPGPNMLRWLDSALRVFDGTGLREAEKLSAIETVDAYVRGLGRLRGAEEAAADGPAGRGAATAEGRGDAESRGDTEGRGETEGWEETEGREGMSTRERDDVLGQLVDFDRYPALRRALAAGATPYAGAPFEFGLQRLLDGIEQLVIRRST</sequence>
<feature type="region of interest" description="Disordered" evidence="5">
    <location>
        <begin position="188"/>
        <end position="238"/>
    </location>
</feature>
<dbReference type="OrthoDB" id="3818006at2"/>
<reference evidence="7 8" key="1">
    <citation type="submission" date="2015-12" db="EMBL/GenBank/DDBJ databases">
        <title>Draft genome sequence of Streptomyces silvensis ATCC 53525, a producer of novel hormone antagonists.</title>
        <authorList>
            <person name="Johnston C.W."/>
            <person name="Li Y."/>
            <person name="Magarvey N.A."/>
        </authorList>
    </citation>
    <scope>NUCLEOTIDE SEQUENCE [LARGE SCALE GENOMIC DNA]</scope>
    <source>
        <strain evidence="7 8">ATCC 53525</strain>
    </source>
</reference>
<dbReference type="InterPro" id="IPR001647">
    <property type="entry name" value="HTH_TetR"/>
</dbReference>
<dbReference type="InterPro" id="IPR009057">
    <property type="entry name" value="Homeodomain-like_sf"/>
</dbReference>
<feature type="compositionally biased region" description="Basic and acidic residues" evidence="5">
    <location>
        <begin position="205"/>
        <end position="238"/>
    </location>
</feature>
<feature type="DNA-binding region" description="H-T-H motif" evidence="4">
    <location>
        <begin position="64"/>
        <end position="83"/>
    </location>
</feature>
<protein>
    <recommendedName>
        <fullName evidence="6">HTH tetR-type domain-containing protein</fullName>
    </recommendedName>
</protein>
<dbReference type="InterPro" id="IPR036271">
    <property type="entry name" value="Tet_transcr_reg_TetR-rel_C_sf"/>
</dbReference>
<dbReference type="PANTHER" id="PTHR30055:SF151">
    <property type="entry name" value="TRANSCRIPTIONAL REGULATORY PROTEIN"/>
    <property type="match status" value="1"/>
</dbReference>
<dbReference type="GO" id="GO:0000976">
    <property type="term" value="F:transcription cis-regulatory region binding"/>
    <property type="evidence" value="ECO:0007669"/>
    <property type="project" value="TreeGrafter"/>
</dbReference>
<name>A0A0W7WQR3_9ACTN</name>
<comment type="caution">
    <text evidence="7">The sequence shown here is derived from an EMBL/GenBank/DDBJ whole genome shotgun (WGS) entry which is preliminary data.</text>
</comment>
<keyword evidence="1" id="KW-0805">Transcription regulation</keyword>
<dbReference type="InterPro" id="IPR004111">
    <property type="entry name" value="Repressor_TetR_C"/>
</dbReference>
<evidence type="ECO:0000256" key="3">
    <source>
        <dbReference type="ARBA" id="ARBA00023163"/>
    </source>
</evidence>
<feature type="domain" description="HTH tetR-type" evidence="6">
    <location>
        <begin position="41"/>
        <end position="101"/>
    </location>
</feature>
<dbReference type="AlphaFoldDB" id="A0A0W7WQR3"/>
<dbReference type="PANTHER" id="PTHR30055">
    <property type="entry name" value="HTH-TYPE TRANSCRIPTIONAL REGULATOR RUTR"/>
    <property type="match status" value="1"/>
</dbReference>